<dbReference type="STRING" id="105231.A0A1Y1IJ34"/>
<accession>A0A1Y1IJ34</accession>
<evidence type="ECO:0000256" key="3">
    <source>
        <dbReference type="ARBA" id="ARBA00022676"/>
    </source>
</evidence>
<proteinExistence type="inferred from homology"/>
<evidence type="ECO:0000256" key="2">
    <source>
        <dbReference type="ARBA" id="ARBA00005664"/>
    </source>
</evidence>
<dbReference type="EMBL" id="DF237473">
    <property type="protein sequence ID" value="GAQ89449.1"/>
    <property type="molecule type" value="Genomic_DNA"/>
</dbReference>
<dbReference type="Proteomes" id="UP000054558">
    <property type="component" value="Unassembled WGS sequence"/>
</dbReference>
<dbReference type="GO" id="GO:0000139">
    <property type="term" value="C:Golgi membrane"/>
    <property type="evidence" value="ECO:0000318"/>
    <property type="project" value="GO_Central"/>
</dbReference>
<keyword evidence="4" id="KW-0808">Transferase</keyword>
<evidence type="ECO:0000256" key="4">
    <source>
        <dbReference type="ARBA" id="ARBA00022679"/>
    </source>
</evidence>
<keyword evidence="6" id="KW-1185">Reference proteome</keyword>
<dbReference type="Pfam" id="PF05637">
    <property type="entry name" value="Glyco_transf_34"/>
    <property type="match status" value="1"/>
</dbReference>
<dbReference type="GO" id="GO:0006487">
    <property type="term" value="P:protein N-linked glycosylation"/>
    <property type="evidence" value="ECO:0000318"/>
    <property type="project" value="GO_Central"/>
</dbReference>
<gene>
    <name evidence="5" type="ORF">KFL_005240090</name>
</gene>
<protein>
    <recommendedName>
        <fullName evidence="7">Nucleotide-diphospho-sugar transferase domain-containing protein</fullName>
    </recommendedName>
</protein>
<evidence type="ECO:0000313" key="6">
    <source>
        <dbReference type="Proteomes" id="UP000054558"/>
    </source>
</evidence>
<dbReference type="AlphaFoldDB" id="A0A1Y1IJ34"/>
<dbReference type="Gene3D" id="3.90.550.10">
    <property type="entry name" value="Spore Coat Polysaccharide Biosynthesis Protein SpsA, Chain A"/>
    <property type="match status" value="1"/>
</dbReference>
<dbReference type="InterPro" id="IPR029044">
    <property type="entry name" value="Nucleotide-diphossugar_trans"/>
</dbReference>
<evidence type="ECO:0000313" key="5">
    <source>
        <dbReference type="EMBL" id="GAQ89449.1"/>
    </source>
</evidence>
<evidence type="ECO:0008006" key="7">
    <source>
        <dbReference type="Google" id="ProtNLM"/>
    </source>
</evidence>
<dbReference type="OrthoDB" id="407658at2759"/>
<comment type="subcellular location">
    <subcellularLocation>
        <location evidence="1">Golgi apparatus membrane</location>
        <topology evidence="1">Single-pass type II membrane protein</topology>
    </subcellularLocation>
</comment>
<dbReference type="PANTHER" id="PTHR31306:SF11">
    <property type="entry name" value="NUCLEOTIDE-DIPHOSPHO-SUGAR TRANSFERASE DOMAIN-CONTAINING PROTEIN"/>
    <property type="match status" value="1"/>
</dbReference>
<comment type="similarity">
    <text evidence="2">Belongs to the glycosyltransferase 34 family.</text>
</comment>
<reference evidence="5 6" key="1">
    <citation type="journal article" date="2014" name="Nat. Commun.">
        <title>Klebsormidium flaccidum genome reveals primary factors for plant terrestrial adaptation.</title>
        <authorList>
            <person name="Hori K."/>
            <person name="Maruyama F."/>
            <person name="Fujisawa T."/>
            <person name="Togashi T."/>
            <person name="Yamamoto N."/>
            <person name="Seo M."/>
            <person name="Sato S."/>
            <person name="Yamada T."/>
            <person name="Mori H."/>
            <person name="Tajima N."/>
            <person name="Moriyama T."/>
            <person name="Ikeuchi M."/>
            <person name="Watanabe M."/>
            <person name="Wada H."/>
            <person name="Kobayashi K."/>
            <person name="Saito M."/>
            <person name="Masuda T."/>
            <person name="Sasaki-Sekimoto Y."/>
            <person name="Mashiguchi K."/>
            <person name="Awai K."/>
            <person name="Shimojima M."/>
            <person name="Masuda S."/>
            <person name="Iwai M."/>
            <person name="Nobusawa T."/>
            <person name="Narise T."/>
            <person name="Kondo S."/>
            <person name="Saito H."/>
            <person name="Sato R."/>
            <person name="Murakawa M."/>
            <person name="Ihara Y."/>
            <person name="Oshima-Yamada Y."/>
            <person name="Ohtaka K."/>
            <person name="Satoh M."/>
            <person name="Sonobe K."/>
            <person name="Ishii M."/>
            <person name="Ohtani R."/>
            <person name="Kanamori-Sato M."/>
            <person name="Honoki R."/>
            <person name="Miyazaki D."/>
            <person name="Mochizuki H."/>
            <person name="Umetsu J."/>
            <person name="Higashi K."/>
            <person name="Shibata D."/>
            <person name="Kamiya Y."/>
            <person name="Sato N."/>
            <person name="Nakamura Y."/>
            <person name="Tabata S."/>
            <person name="Ida S."/>
            <person name="Kurokawa K."/>
            <person name="Ohta H."/>
        </authorList>
    </citation>
    <scope>NUCLEOTIDE SEQUENCE [LARGE SCALE GENOMIC DNA]</scope>
    <source>
        <strain evidence="5 6">NIES-2285</strain>
    </source>
</reference>
<name>A0A1Y1IJ34_KLENI</name>
<evidence type="ECO:0000256" key="1">
    <source>
        <dbReference type="ARBA" id="ARBA00004323"/>
    </source>
</evidence>
<sequence>MAKSSSWKAYLAVCGVVAFLTLFMLGNVGLPSINQEVKGGQERGSATGEENATSVGQVVEAALEDLRTDLKLFPSEVRAIFREEVNSLFRDEIHRATAALQQAFPLTQGSELNPDSLSRQGFKAESVLKRRDLGRLTNDRFELTAEEKAWAVRPDSFCIGLGGNVTVLTVTPGLETHIDESEMKERGKMSNLGEAYVQKMRRNRILYIKRHGYEYCELQAKTDPTRHASWSKIPITMQILQTSPAVFHMDADAIFVDMKKSIGTMLNEAGASDAELVYTNNYDGDMTDNHSPINAGVYFVRASDWTLSFLERVYTDYPQAVDHEWRERKAIQDFRDEHFEEWDKHARIIPHWRMNSRLDWYKYGDFIAHGAMSPKPWRFQQLLKYMLISDPEGEGWWVSVSLGQYEG</sequence>
<keyword evidence="3" id="KW-0328">Glycosyltransferase</keyword>
<dbReference type="PANTHER" id="PTHR31306">
    <property type="entry name" value="ALPHA-1,6-MANNOSYLTRANSFERASE MNN11-RELATED"/>
    <property type="match status" value="1"/>
</dbReference>
<dbReference type="InterPro" id="IPR008630">
    <property type="entry name" value="Glyco_trans_34"/>
</dbReference>
<dbReference type="GO" id="GO:0016757">
    <property type="term" value="F:glycosyltransferase activity"/>
    <property type="evidence" value="ECO:0007669"/>
    <property type="project" value="UniProtKB-KW"/>
</dbReference>
<organism evidence="5 6">
    <name type="scientific">Klebsormidium nitens</name>
    <name type="common">Green alga</name>
    <name type="synonym">Ulothrix nitens</name>
    <dbReference type="NCBI Taxonomy" id="105231"/>
    <lineage>
        <taxon>Eukaryota</taxon>
        <taxon>Viridiplantae</taxon>
        <taxon>Streptophyta</taxon>
        <taxon>Klebsormidiophyceae</taxon>
        <taxon>Klebsormidiales</taxon>
        <taxon>Klebsormidiaceae</taxon>
        <taxon>Klebsormidium</taxon>
    </lineage>
</organism>